<organism evidence="1 2">
    <name type="scientific">Haemophilus paraphrohaemolyticus HK411</name>
    <dbReference type="NCBI Taxonomy" id="1095743"/>
    <lineage>
        <taxon>Bacteria</taxon>
        <taxon>Pseudomonadati</taxon>
        <taxon>Pseudomonadota</taxon>
        <taxon>Gammaproteobacteria</taxon>
        <taxon>Pasteurellales</taxon>
        <taxon>Pasteurellaceae</taxon>
        <taxon>Haemophilus</taxon>
    </lineage>
</organism>
<dbReference type="EMBL" id="AJMU01000071">
    <property type="protein sequence ID" value="EIG24144.1"/>
    <property type="molecule type" value="Genomic_DNA"/>
</dbReference>
<dbReference type="eggNOG" id="COG3309">
    <property type="taxonomic scope" value="Bacteria"/>
</dbReference>
<accession>I2NE83</accession>
<gene>
    <name evidence="1" type="ORF">HMPREF1054_2006</name>
</gene>
<dbReference type="AlphaFoldDB" id="I2NE83"/>
<evidence type="ECO:0000313" key="1">
    <source>
        <dbReference type="EMBL" id="EIG24144.1"/>
    </source>
</evidence>
<protein>
    <submittedName>
        <fullName evidence="1">Uncharacterized protein</fullName>
    </submittedName>
</protein>
<dbReference type="Proteomes" id="UP000003345">
    <property type="component" value="Unassembled WGS sequence"/>
</dbReference>
<name>I2NE83_9PAST</name>
<comment type="caution">
    <text evidence="1">The sequence shown here is derived from an EMBL/GenBank/DDBJ whole genome shotgun (WGS) entry which is preliminary data.</text>
</comment>
<dbReference type="RefSeq" id="WP_005709710.1">
    <property type="nucleotide sequence ID" value="NZ_AJMU01000071.1"/>
</dbReference>
<sequence>MYAIIFKLDITLLEQLYPSKHWHNAYDDIQKILEPLGFNIYQQNIYFGNADITPVQCVLATQKLASNLSWFTSSVSEMKMLRIEENADLIPAL</sequence>
<evidence type="ECO:0000313" key="2">
    <source>
        <dbReference type="Proteomes" id="UP000003345"/>
    </source>
</evidence>
<dbReference type="Gene3D" id="3.30.70.240">
    <property type="match status" value="1"/>
</dbReference>
<reference evidence="1 2" key="1">
    <citation type="submission" date="2012-04" db="EMBL/GenBank/DDBJ databases">
        <authorList>
            <person name="Harkins D.M."/>
            <person name="Madupu R."/>
            <person name="Durkin A.S."/>
            <person name="Torralba M."/>
            <person name="Methe B."/>
            <person name="Sutton G.G."/>
            <person name="Nelson K.E."/>
        </authorList>
    </citation>
    <scope>NUCLEOTIDE SEQUENCE [LARGE SCALE GENOMIC DNA]</scope>
    <source>
        <strain evidence="1 2">HK411</strain>
    </source>
</reference>
<dbReference type="OrthoDB" id="8611858at2"/>
<proteinExistence type="predicted"/>
<dbReference type="PATRIC" id="fig|1095743.3.peg.1654"/>